<dbReference type="GO" id="GO:0005886">
    <property type="term" value="C:plasma membrane"/>
    <property type="evidence" value="ECO:0007669"/>
    <property type="project" value="TreeGrafter"/>
</dbReference>
<dbReference type="Pfam" id="PF20654">
    <property type="entry name" value="Sec3_C-term"/>
    <property type="match status" value="1"/>
</dbReference>
<feature type="compositionally biased region" description="Basic and acidic residues" evidence="5">
    <location>
        <begin position="282"/>
        <end position="301"/>
    </location>
</feature>
<dbReference type="PANTHER" id="PTHR16092:SF14">
    <property type="entry name" value="EXOCYST COMPLEX COMPONENT 1 ISOFORM X1"/>
    <property type="match status" value="1"/>
</dbReference>
<dbReference type="InterPro" id="IPR028258">
    <property type="entry name" value="Sec3-PIP2_bind"/>
</dbReference>
<feature type="domain" description="Exocyst complex component Sec3 PIP2-binding N-terminal" evidence="6">
    <location>
        <begin position="67"/>
        <end position="153"/>
    </location>
</feature>
<dbReference type="KEGG" id="bnn:FOA43_001721"/>
<feature type="region of interest" description="Disordered" evidence="5">
    <location>
        <begin position="316"/>
        <end position="390"/>
    </location>
</feature>
<dbReference type="OrthoDB" id="27109at2759"/>
<evidence type="ECO:0000256" key="1">
    <source>
        <dbReference type="ARBA" id="ARBA00006518"/>
    </source>
</evidence>
<evidence type="ECO:0000256" key="4">
    <source>
        <dbReference type="ARBA" id="ARBA00023054"/>
    </source>
</evidence>
<proteinExistence type="inferred from homology"/>
<dbReference type="Proteomes" id="UP000662931">
    <property type="component" value="Chromosome 1"/>
</dbReference>
<dbReference type="EMBL" id="CP064812">
    <property type="protein sequence ID" value="QPG74394.1"/>
    <property type="molecule type" value="Genomic_DNA"/>
</dbReference>
<dbReference type="GO" id="GO:0006887">
    <property type="term" value="P:exocytosis"/>
    <property type="evidence" value="ECO:0007669"/>
    <property type="project" value="UniProtKB-KW"/>
</dbReference>
<reference evidence="7" key="1">
    <citation type="submission" date="2020-10" db="EMBL/GenBank/DDBJ databases">
        <authorList>
            <person name="Roach M.J.R."/>
        </authorList>
    </citation>
    <scope>NUCLEOTIDE SEQUENCE</scope>
    <source>
        <strain evidence="7">CBS 1945</strain>
    </source>
</reference>
<dbReference type="Gene3D" id="2.30.29.90">
    <property type="match status" value="1"/>
</dbReference>
<evidence type="ECO:0000259" key="6">
    <source>
        <dbReference type="SMART" id="SM01313"/>
    </source>
</evidence>
<evidence type="ECO:0000313" key="7">
    <source>
        <dbReference type="EMBL" id="QPG74394.1"/>
    </source>
</evidence>
<dbReference type="SMART" id="SM01313">
    <property type="entry name" value="Sec3-PIP2_bind"/>
    <property type="match status" value="1"/>
</dbReference>
<dbReference type="GeneID" id="62195122"/>
<dbReference type="RefSeq" id="XP_038777959.1">
    <property type="nucleotide sequence ID" value="XM_038922031.1"/>
</dbReference>
<feature type="compositionally biased region" description="Basic and acidic residues" evidence="5">
    <location>
        <begin position="316"/>
        <end position="367"/>
    </location>
</feature>
<dbReference type="GO" id="GO:0006893">
    <property type="term" value="P:Golgi to plasma membrane transport"/>
    <property type="evidence" value="ECO:0007669"/>
    <property type="project" value="TreeGrafter"/>
</dbReference>
<keyword evidence="2" id="KW-0813">Transport</keyword>
<dbReference type="GO" id="GO:0005546">
    <property type="term" value="F:phosphatidylinositol-4,5-bisphosphate binding"/>
    <property type="evidence" value="ECO:0007669"/>
    <property type="project" value="TreeGrafter"/>
</dbReference>
<name>A0A875S5A6_EENNA</name>
<feature type="compositionally biased region" description="Low complexity" evidence="5">
    <location>
        <begin position="197"/>
        <end position="213"/>
    </location>
</feature>
<dbReference type="InterPro" id="IPR048628">
    <property type="entry name" value="Sec3_C"/>
</dbReference>
<dbReference type="Pfam" id="PF15277">
    <property type="entry name" value="Sec3-PIP2_bind"/>
    <property type="match status" value="1"/>
</dbReference>
<evidence type="ECO:0000256" key="3">
    <source>
        <dbReference type="ARBA" id="ARBA00022483"/>
    </source>
</evidence>
<comment type="similarity">
    <text evidence="1">Belongs to the SEC3 family.</text>
</comment>
<organism evidence="7 8">
    <name type="scientific">Eeniella nana</name>
    <name type="common">Yeast</name>
    <name type="synonym">Brettanomyces nanus</name>
    <dbReference type="NCBI Taxonomy" id="13502"/>
    <lineage>
        <taxon>Eukaryota</taxon>
        <taxon>Fungi</taxon>
        <taxon>Dikarya</taxon>
        <taxon>Ascomycota</taxon>
        <taxon>Saccharomycotina</taxon>
        <taxon>Pichiomycetes</taxon>
        <taxon>Pichiales</taxon>
        <taxon>Pichiaceae</taxon>
        <taxon>Brettanomyces</taxon>
    </lineage>
</organism>
<keyword evidence="4" id="KW-0175">Coiled coil</keyword>
<dbReference type="InterPro" id="IPR019160">
    <property type="entry name" value="Sec3_CC"/>
</dbReference>
<sequence>MALPGHKHTGSSDLAFQYERDIHQIEKFLFRERDDQGRRLEKYLAHVRVVEDSRSPNQRPPENSAPNNKKYRLLVLTVKISGRMRMHKARESPDGLIQIGRTWDFDQLSLIDIDEDVPTGFAFTMGKRYYWETHSPKERRVWLTTVLEHFIRYTKGGVPELVNCSVQYFHLDGLLASVKGKHSVSQQKYRSIPAALAPTASTTSSGSETAPSTGVQKSASVPIPMIVPASVSGSTRSPVKKGHPSLHFGHSRNVSVSSNNSEEGGKRRSLLLPFRRASSKRKQAEKEAEKEKDKDLADKERQEQLRKQVLQEKERQMKIQQEDTQAELHRQKQLEIERERELLQKRGKVMNETERYADNDNSLDRKKSIASSVEDGSLDNSENENDYDFLEDYAENESLEDNIVEPHTAPLRLSEPGVVPADMVGDSSDGRSIDETLPNSRYRSVEDTSDLPDDIKQLVSPVQDDGDSDLEANDEEPEMPLALEATDSKLAVPIINATLQPPERLHARSRAFSRVEEEKKDNDFSDLFEEIGYDPMVDDYSSLEKKLHKELERLQYDKINAATEMAGASTSLKKSMEDALGECAKIDAGLSLFGVQLSGFQENVSYIEKQGHGLQVETTNKKLLKKELKEILFSVDIGEDKLRYLLSFKVSLNQDTTKIEQVLDQLYGSLMKMKGTSSQDRADLLSNMKALREKRAKLENVSQTFVANLRKDIKKIFKSVSLSLTSKLQSLRAEDFLTTFFRPVLVRKVSSLLALSGILAFVKRVSPDDFNEILAMFSEIFQDFYTNLGDKFLKQFNAQLSQISFSPFEFNSAPKDFIDQSCMKMKNGITTKSRKTGSNKILEELGLSSPSNTANDAFDLVTSDENSSNGSEDFASNAMLSNLLISCMNVMALQQELFTELFSLSSSSDSQFQSLIKVPMEQRISNFANMGDFLGGAVETDREISDSIYEIMKSMFGGVINDLFKALLSIAKQNILQPPSILLLLQNLSLSVASTNQEYVYSRFTKLESRIRTIWERQSEEQTQIILNTDVFCRVMNFSKAFPVYFRKVEQNLVSLKTENLSQLPIHQKLVGTSEHFWGVITRTLIRGVENISDDSLKGISVAFPAAVTTIDAVADTSSSTIELNSMRTSDNMYKHLALLLNYKWMVDQMKDLSLIPSSIKREADESRSRELGVFTDQLSKRHSIGELVRFVNGLEGLIKTNTDPSKTNSYSAQNLKKLLERFKGNNLKVNIKELASDLHQELSGKCCREGSVEQENSYSLAVSKAIENDLFNNCMSSLSVLYTTTFSKLNPIIKQYYEGVTNPVDKILISFNFNKEFIN</sequence>
<feature type="region of interest" description="Disordered" evidence="5">
    <location>
        <begin position="408"/>
        <end position="452"/>
    </location>
</feature>
<dbReference type="GO" id="GO:0000145">
    <property type="term" value="C:exocyst"/>
    <property type="evidence" value="ECO:0007669"/>
    <property type="project" value="InterPro"/>
</dbReference>
<evidence type="ECO:0000313" key="8">
    <source>
        <dbReference type="Proteomes" id="UP000662931"/>
    </source>
</evidence>
<keyword evidence="3" id="KW-0268">Exocytosis</keyword>
<feature type="compositionally biased region" description="Low complexity" evidence="5">
    <location>
        <begin position="251"/>
        <end position="261"/>
    </location>
</feature>
<dbReference type="PANTHER" id="PTHR16092">
    <property type="entry name" value="SEC3/SYNTAXIN-RELATED"/>
    <property type="match status" value="1"/>
</dbReference>
<accession>A0A875S5A6</accession>
<dbReference type="Pfam" id="PF09763">
    <property type="entry name" value="Sec3_CC"/>
    <property type="match status" value="1"/>
</dbReference>
<feature type="compositionally biased region" description="Acidic residues" evidence="5">
    <location>
        <begin position="381"/>
        <end position="390"/>
    </location>
</feature>
<keyword evidence="8" id="KW-1185">Reference proteome</keyword>
<evidence type="ECO:0000256" key="5">
    <source>
        <dbReference type="SAM" id="MobiDB-lite"/>
    </source>
</evidence>
<evidence type="ECO:0000256" key="2">
    <source>
        <dbReference type="ARBA" id="ARBA00022448"/>
    </source>
</evidence>
<gene>
    <name evidence="7" type="ORF">FOA43_001721</name>
</gene>
<protein>
    <recommendedName>
        <fullName evidence="6">Exocyst complex component Sec3 PIP2-binding N-terminal domain-containing protein</fullName>
    </recommendedName>
</protein>
<feature type="region of interest" description="Disordered" evidence="5">
    <location>
        <begin position="197"/>
        <end position="301"/>
    </location>
</feature>